<gene>
    <name evidence="2" type="ORF">GIB67_008870</name>
</gene>
<dbReference type="EMBL" id="JACGCM010001965">
    <property type="protein sequence ID" value="KAF6146584.1"/>
    <property type="molecule type" value="Genomic_DNA"/>
</dbReference>
<reference evidence="2 3" key="1">
    <citation type="journal article" date="2020" name="IScience">
        <title>Genome Sequencing of the Endangered Kingdonia uniflora (Circaeasteraceae, Ranunculales) Reveals Potential Mechanisms of Evolutionary Specialization.</title>
        <authorList>
            <person name="Sun Y."/>
            <person name="Deng T."/>
            <person name="Zhang A."/>
            <person name="Moore M.J."/>
            <person name="Landis J.B."/>
            <person name="Lin N."/>
            <person name="Zhang H."/>
            <person name="Zhang X."/>
            <person name="Huang J."/>
            <person name="Zhang X."/>
            <person name="Sun H."/>
            <person name="Wang H."/>
        </authorList>
    </citation>
    <scope>NUCLEOTIDE SEQUENCE [LARGE SCALE GENOMIC DNA]</scope>
    <source>
        <strain evidence="2">TB1705</strain>
        <tissue evidence="2">Leaf</tissue>
    </source>
</reference>
<feature type="coiled-coil region" evidence="1">
    <location>
        <begin position="203"/>
        <end position="251"/>
    </location>
</feature>
<keyword evidence="1" id="KW-0175">Coiled coil</keyword>
<accession>A0A7J7LVI7</accession>
<dbReference type="Proteomes" id="UP000541444">
    <property type="component" value="Unassembled WGS sequence"/>
</dbReference>
<keyword evidence="3" id="KW-1185">Reference proteome</keyword>
<proteinExistence type="predicted"/>
<protein>
    <submittedName>
        <fullName evidence="2">Uncharacterized protein</fullName>
    </submittedName>
</protein>
<evidence type="ECO:0000313" key="2">
    <source>
        <dbReference type="EMBL" id="KAF6146584.1"/>
    </source>
</evidence>
<evidence type="ECO:0000256" key="1">
    <source>
        <dbReference type="SAM" id="Coils"/>
    </source>
</evidence>
<sequence length="400" mass="45908">MAMGLELWKYGIVEFDNLTMKLDVKKIKIVEIDNLSSVIGFIKQNGGGEITPTLDDVEQMIGFGPDSDAIVIGGTWGFSTLLEVFEKNILLDLKGFKALKAGDASNSLSLKKLREHYAYKLEKVLNDDTAVRAKKKRLTAKFVARAYMLYVLGSFLFPTKKGTDVSVRYPDLFTTLNEHATLSPNAHDTMPTRAKSCRLDQQIKALNDELQKLKEDKDKEYVAKIKLADDLKEKTSECNLLRENIDQMKEDIQLKRVLDKQCVLAYNDLPGQLDVKILNWKSKYKKEAARFTEKTNDLRKKLVNAEEMKKSLKVNNNEWVVWRQSLKKTLTSEGMGDMRDPTFEELFDQNEIFFTIAQQGPNGDYQEDLVFTWLTLENVVITRRENIAKKKKLQEVLFQP</sequence>
<organism evidence="2 3">
    <name type="scientific">Kingdonia uniflora</name>
    <dbReference type="NCBI Taxonomy" id="39325"/>
    <lineage>
        <taxon>Eukaryota</taxon>
        <taxon>Viridiplantae</taxon>
        <taxon>Streptophyta</taxon>
        <taxon>Embryophyta</taxon>
        <taxon>Tracheophyta</taxon>
        <taxon>Spermatophyta</taxon>
        <taxon>Magnoliopsida</taxon>
        <taxon>Ranunculales</taxon>
        <taxon>Circaeasteraceae</taxon>
        <taxon>Kingdonia</taxon>
    </lineage>
</organism>
<name>A0A7J7LVI7_9MAGN</name>
<comment type="caution">
    <text evidence="2">The sequence shown here is derived from an EMBL/GenBank/DDBJ whole genome shotgun (WGS) entry which is preliminary data.</text>
</comment>
<feature type="coiled-coil region" evidence="1">
    <location>
        <begin position="281"/>
        <end position="315"/>
    </location>
</feature>
<dbReference type="AlphaFoldDB" id="A0A7J7LVI7"/>
<evidence type="ECO:0000313" key="3">
    <source>
        <dbReference type="Proteomes" id="UP000541444"/>
    </source>
</evidence>